<keyword evidence="2" id="KW-0472">Membrane</keyword>
<evidence type="ECO:0000256" key="1">
    <source>
        <dbReference type="SAM" id="Coils"/>
    </source>
</evidence>
<dbReference type="OrthoDB" id="294751at2759"/>
<keyword evidence="4" id="KW-1185">Reference proteome</keyword>
<dbReference type="GeneID" id="5033745"/>
<evidence type="ECO:0000313" key="3">
    <source>
        <dbReference type="EMBL" id="CAK80563.1"/>
    </source>
</evidence>
<proteinExistence type="predicted"/>
<evidence type="ECO:0000313" key="4">
    <source>
        <dbReference type="Proteomes" id="UP000000600"/>
    </source>
</evidence>
<feature type="transmembrane region" description="Helical" evidence="2">
    <location>
        <begin position="157"/>
        <end position="175"/>
    </location>
</feature>
<keyword evidence="2" id="KW-1133">Transmembrane helix</keyword>
<reference evidence="3 4" key="1">
    <citation type="journal article" date="2006" name="Nature">
        <title>Global trends of whole-genome duplications revealed by the ciliate Paramecium tetraurelia.</title>
        <authorList>
            <consortium name="Genoscope"/>
            <person name="Aury J.-M."/>
            <person name="Jaillon O."/>
            <person name="Duret L."/>
            <person name="Noel B."/>
            <person name="Jubin C."/>
            <person name="Porcel B.M."/>
            <person name="Segurens B."/>
            <person name="Daubin V."/>
            <person name="Anthouard V."/>
            <person name="Aiach N."/>
            <person name="Arnaiz O."/>
            <person name="Billaut A."/>
            <person name="Beisson J."/>
            <person name="Blanc I."/>
            <person name="Bouhouche K."/>
            <person name="Camara F."/>
            <person name="Duharcourt S."/>
            <person name="Guigo R."/>
            <person name="Gogendeau D."/>
            <person name="Katinka M."/>
            <person name="Keller A.-M."/>
            <person name="Kissmehl R."/>
            <person name="Klotz C."/>
            <person name="Koll F."/>
            <person name="Le Moue A."/>
            <person name="Lepere C."/>
            <person name="Malinsky S."/>
            <person name="Nowacki M."/>
            <person name="Nowak J.K."/>
            <person name="Plattner H."/>
            <person name="Poulain J."/>
            <person name="Ruiz F."/>
            <person name="Serrano V."/>
            <person name="Zagulski M."/>
            <person name="Dessen P."/>
            <person name="Betermier M."/>
            <person name="Weissenbach J."/>
            <person name="Scarpelli C."/>
            <person name="Schachter V."/>
            <person name="Sperling L."/>
            <person name="Meyer E."/>
            <person name="Cohen J."/>
            <person name="Wincker P."/>
        </authorList>
    </citation>
    <scope>NUCLEOTIDE SEQUENCE [LARGE SCALE GENOMIC DNA]</scope>
    <source>
        <strain evidence="3 4">Stock d4-2</strain>
    </source>
</reference>
<keyword evidence="1" id="KW-0175">Coiled coil</keyword>
<dbReference type="OMA" id="NHDQNSI"/>
<evidence type="ECO:0008006" key="5">
    <source>
        <dbReference type="Google" id="ProtNLM"/>
    </source>
</evidence>
<evidence type="ECO:0000256" key="2">
    <source>
        <dbReference type="SAM" id="Phobius"/>
    </source>
</evidence>
<keyword evidence="2" id="KW-0812">Transmembrane</keyword>
<accession>A0DBZ6</accession>
<gene>
    <name evidence="3" type="ORF">GSPATT00015440001</name>
</gene>
<dbReference type="EMBL" id="CT868374">
    <property type="protein sequence ID" value="CAK80563.1"/>
    <property type="molecule type" value="Genomic_DNA"/>
</dbReference>
<dbReference type="KEGG" id="ptm:GSPATT00015440001"/>
<feature type="transmembrane region" description="Helical" evidence="2">
    <location>
        <begin position="31"/>
        <end position="49"/>
    </location>
</feature>
<organism evidence="3 4">
    <name type="scientific">Paramecium tetraurelia</name>
    <dbReference type="NCBI Taxonomy" id="5888"/>
    <lineage>
        <taxon>Eukaryota</taxon>
        <taxon>Sar</taxon>
        <taxon>Alveolata</taxon>
        <taxon>Ciliophora</taxon>
        <taxon>Intramacronucleata</taxon>
        <taxon>Oligohymenophorea</taxon>
        <taxon>Peniculida</taxon>
        <taxon>Parameciidae</taxon>
        <taxon>Paramecium</taxon>
    </lineage>
</organism>
<dbReference type="AlphaFoldDB" id="A0DBZ6"/>
<protein>
    <recommendedName>
        <fullName evidence="5">Transmembrane protein</fullName>
    </recommendedName>
</protein>
<sequence length="526" mass="63070">MNKYTLTFRSEKLEQQYQDSRYRYTLPICKSLNLVSFLLCLFRSITFIFQDQMVGFFVFLSLTIVALLAQFFIFNNNRRGVDYYLLIINHFLMLQQQYVEDGFEPQESFVFGQNQLLLNIMIILISDFKFSSIHILGNIIIKIVISKYYQPSLSYQTILYSVVIGLMFLYCIFKINQQYRLSFLFTTQDNQQGILEYDNFLEQLIPLLTDSPFALCTYDKDNVQFQQKFSNLQHHQEFKQFSNNHDALNFILRNYSIYGQTLETFLLARQKKQDDLIVNKILELKSNNNNHIQKLFIRYSECFVTELIYILIIDKKRQEIQHLQQQLVNYKQGLNKFQINFRNFLKKQILILDKSLNHDQNSIYQAITKLMYIFSKFKYTKSSRITNQSFLLMFKKYAKLYQQAYEQKQMRIEFCSEIKEISTIENSLDEFLINFFTHLFKTKAEIIQIHLCNSFFEQNEFIDIIIKVDVMSELYMLLQKSTHFRKILKLISPHDYVIMSDDCLIVRLYKNMNEINQMSSFLIKSD</sequence>
<name>A0DBZ6_PARTE</name>
<dbReference type="Proteomes" id="UP000000600">
    <property type="component" value="Unassembled WGS sequence"/>
</dbReference>
<dbReference type="InParanoid" id="A0DBZ6"/>
<feature type="transmembrane region" description="Helical" evidence="2">
    <location>
        <begin position="55"/>
        <end position="74"/>
    </location>
</feature>
<dbReference type="HOGENOM" id="CLU_518262_0_0_1"/>
<feature type="coiled-coil region" evidence="1">
    <location>
        <begin position="313"/>
        <end position="340"/>
    </location>
</feature>
<dbReference type="RefSeq" id="XP_001447960.1">
    <property type="nucleotide sequence ID" value="XM_001447923.1"/>
</dbReference>